<dbReference type="Gene3D" id="3.40.50.1240">
    <property type="entry name" value="Phosphoglycerate mutase-like"/>
    <property type="match status" value="1"/>
</dbReference>
<dbReference type="PANTHER" id="PTHR48100">
    <property type="entry name" value="BROAD-SPECIFICITY PHOSPHATASE YOR283W-RELATED"/>
    <property type="match status" value="1"/>
</dbReference>
<dbReference type="EMBL" id="PKKJ01000002">
    <property type="protein sequence ID" value="PKY66583.1"/>
    <property type="molecule type" value="Genomic_DNA"/>
</dbReference>
<organism evidence="1 2">
    <name type="scientific">Schaalia turicensis</name>
    <dbReference type="NCBI Taxonomy" id="131111"/>
    <lineage>
        <taxon>Bacteria</taxon>
        <taxon>Bacillati</taxon>
        <taxon>Actinomycetota</taxon>
        <taxon>Actinomycetes</taxon>
        <taxon>Actinomycetales</taxon>
        <taxon>Actinomycetaceae</taxon>
        <taxon>Schaalia</taxon>
    </lineage>
</organism>
<dbReference type="AlphaFoldDB" id="A0A2I1I646"/>
<dbReference type="RefSeq" id="WP_101627795.1">
    <property type="nucleotide sequence ID" value="NZ_JADMZU010000001.1"/>
</dbReference>
<comment type="caution">
    <text evidence="1">The sequence shown here is derived from an EMBL/GenBank/DDBJ whole genome shotgun (WGS) entry which is preliminary data.</text>
</comment>
<dbReference type="OrthoDB" id="9793115at2"/>
<dbReference type="PANTHER" id="PTHR48100:SF58">
    <property type="entry name" value="PE-PGRS FAMILY PROTEIN PE_PGRS11"/>
    <property type="match status" value="1"/>
</dbReference>
<dbReference type="GO" id="GO:0005737">
    <property type="term" value="C:cytoplasm"/>
    <property type="evidence" value="ECO:0007669"/>
    <property type="project" value="TreeGrafter"/>
</dbReference>
<evidence type="ECO:0000313" key="2">
    <source>
        <dbReference type="Proteomes" id="UP000234545"/>
    </source>
</evidence>
<dbReference type="InterPro" id="IPR029033">
    <property type="entry name" value="His_PPase_superfam"/>
</dbReference>
<accession>A0A2I1I646</accession>
<dbReference type="SMART" id="SM00855">
    <property type="entry name" value="PGAM"/>
    <property type="match status" value="1"/>
</dbReference>
<evidence type="ECO:0000313" key="1">
    <source>
        <dbReference type="EMBL" id="PKY66583.1"/>
    </source>
</evidence>
<proteinExistence type="predicted"/>
<dbReference type="InterPro" id="IPR050275">
    <property type="entry name" value="PGM_Phosphatase"/>
</dbReference>
<reference evidence="1 2" key="1">
    <citation type="submission" date="2017-12" db="EMBL/GenBank/DDBJ databases">
        <title>Phylogenetic diversity of female urinary microbiome.</title>
        <authorList>
            <person name="Thomas-White K."/>
            <person name="Wolfe A.J."/>
        </authorList>
    </citation>
    <scope>NUCLEOTIDE SEQUENCE [LARGE SCALE GENOMIC DNA]</scope>
    <source>
        <strain evidence="1 2">UMB0250</strain>
    </source>
</reference>
<protein>
    <submittedName>
        <fullName evidence="1">Histidine phosphatase family protein</fullName>
    </submittedName>
</protein>
<gene>
    <name evidence="1" type="ORF">CYJ25_03350</name>
</gene>
<dbReference type="SUPFAM" id="SSF53254">
    <property type="entry name" value="Phosphoglycerate mutase-like"/>
    <property type="match status" value="1"/>
</dbReference>
<sequence length="229" mass="24524">MKIVLVRHGQTYANEAHALDTSRPGLPLTAGGLAQAADLASRWESEVGQAPTVVAVSPLFRTRQTCAPLCAKYALTPLVRPGIRELRSGDVEMNADPFSDSVYVEGTGNWSHGATHIRMSGGETGEDALARALPVIAEVAGLVLEEDPDGVGVIVAHGALLRLLASTLAHNISGTLVMTHFMSNTGTVILQWPTERFGTSVPHNPDDLRGAFTGLTWNRRPVDQWDLED</sequence>
<dbReference type="Proteomes" id="UP000234545">
    <property type="component" value="Unassembled WGS sequence"/>
</dbReference>
<dbReference type="GO" id="GO:0016791">
    <property type="term" value="F:phosphatase activity"/>
    <property type="evidence" value="ECO:0007669"/>
    <property type="project" value="TreeGrafter"/>
</dbReference>
<dbReference type="InterPro" id="IPR013078">
    <property type="entry name" value="His_Pase_superF_clade-1"/>
</dbReference>
<dbReference type="CDD" id="cd07067">
    <property type="entry name" value="HP_PGM_like"/>
    <property type="match status" value="1"/>
</dbReference>
<dbReference type="Pfam" id="PF00300">
    <property type="entry name" value="His_Phos_1"/>
    <property type="match status" value="1"/>
</dbReference>
<name>A0A2I1I646_9ACTO</name>